<keyword evidence="12 15" id="KW-1133">Transmembrane helix</keyword>
<evidence type="ECO:0000256" key="2">
    <source>
        <dbReference type="ARBA" id="ARBA00006024"/>
    </source>
</evidence>
<evidence type="ECO:0000256" key="10">
    <source>
        <dbReference type="ARBA" id="ARBA00022842"/>
    </source>
</evidence>
<evidence type="ECO:0000256" key="6">
    <source>
        <dbReference type="ARBA" id="ARBA00022692"/>
    </source>
</evidence>
<evidence type="ECO:0000256" key="13">
    <source>
        <dbReference type="ARBA" id="ARBA00023065"/>
    </source>
</evidence>
<evidence type="ECO:0000256" key="16">
    <source>
        <dbReference type="SAM" id="Coils"/>
    </source>
</evidence>
<dbReference type="Pfam" id="PF00702">
    <property type="entry name" value="Hydrolase"/>
    <property type="match status" value="1"/>
</dbReference>
<dbReference type="Gene3D" id="3.30.70.100">
    <property type="match status" value="1"/>
</dbReference>
<evidence type="ECO:0000256" key="1">
    <source>
        <dbReference type="ARBA" id="ARBA00004651"/>
    </source>
</evidence>
<dbReference type="InterPro" id="IPR023298">
    <property type="entry name" value="ATPase_P-typ_TM_dom_sf"/>
</dbReference>
<keyword evidence="11" id="KW-1278">Translocase</keyword>
<dbReference type="InterPro" id="IPR018303">
    <property type="entry name" value="ATPase_P-typ_P_site"/>
</dbReference>
<dbReference type="InterPro" id="IPR036412">
    <property type="entry name" value="HAD-like_sf"/>
</dbReference>
<evidence type="ECO:0000256" key="3">
    <source>
        <dbReference type="ARBA" id="ARBA00022448"/>
    </source>
</evidence>
<dbReference type="InterPro" id="IPR001757">
    <property type="entry name" value="P_typ_ATPase"/>
</dbReference>
<feature type="transmembrane region" description="Helical" evidence="15">
    <location>
        <begin position="133"/>
        <end position="150"/>
    </location>
</feature>
<keyword evidence="9 15" id="KW-0067">ATP-binding</keyword>
<evidence type="ECO:0000259" key="17">
    <source>
        <dbReference type="PROSITE" id="PS50846"/>
    </source>
</evidence>
<dbReference type="EMBL" id="JACIEB010000003">
    <property type="protein sequence ID" value="MBB3981891.1"/>
    <property type="molecule type" value="Genomic_DNA"/>
</dbReference>
<dbReference type="RefSeq" id="WP_183954999.1">
    <property type="nucleotide sequence ID" value="NZ_JACIEB010000003.1"/>
</dbReference>
<evidence type="ECO:0000256" key="5">
    <source>
        <dbReference type="ARBA" id="ARBA00022553"/>
    </source>
</evidence>
<feature type="coiled-coil region" evidence="16">
    <location>
        <begin position="319"/>
        <end position="346"/>
    </location>
</feature>
<feature type="transmembrane region" description="Helical" evidence="15">
    <location>
        <begin position="375"/>
        <end position="408"/>
    </location>
</feature>
<dbReference type="GO" id="GO:0005886">
    <property type="term" value="C:plasma membrane"/>
    <property type="evidence" value="ECO:0007669"/>
    <property type="project" value="UniProtKB-SubCell"/>
</dbReference>
<comment type="caution">
    <text evidence="18">The sequence shown here is derived from an EMBL/GenBank/DDBJ whole genome shotgun (WGS) entry which is preliminary data.</text>
</comment>
<proteinExistence type="inferred from homology"/>
<dbReference type="GO" id="GO:0016887">
    <property type="term" value="F:ATP hydrolysis activity"/>
    <property type="evidence" value="ECO:0007669"/>
    <property type="project" value="InterPro"/>
</dbReference>
<evidence type="ECO:0000256" key="11">
    <source>
        <dbReference type="ARBA" id="ARBA00022967"/>
    </source>
</evidence>
<dbReference type="InterPro" id="IPR006121">
    <property type="entry name" value="HMA_dom"/>
</dbReference>
<dbReference type="InterPro" id="IPR023214">
    <property type="entry name" value="HAD_sf"/>
</dbReference>
<dbReference type="NCBIfam" id="TIGR01494">
    <property type="entry name" value="ATPase_P-type"/>
    <property type="match status" value="2"/>
</dbReference>
<organism evidence="18 19">
    <name type="scientific">Sphingobium fontiphilum</name>
    <dbReference type="NCBI Taxonomy" id="944425"/>
    <lineage>
        <taxon>Bacteria</taxon>
        <taxon>Pseudomonadati</taxon>
        <taxon>Pseudomonadota</taxon>
        <taxon>Alphaproteobacteria</taxon>
        <taxon>Sphingomonadales</taxon>
        <taxon>Sphingomonadaceae</taxon>
        <taxon>Sphingobium</taxon>
    </lineage>
</organism>
<dbReference type="PRINTS" id="PR00119">
    <property type="entry name" value="CATATPASE"/>
</dbReference>
<dbReference type="GO" id="GO:0043682">
    <property type="term" value="F:P-type divalent copper transporter activity"/>
    <property type="evidence" value="ECO:0007669"/>
    <property type="project" value="TreeGrafter"/>
</dbReference>
<dbReference type="Pfam" id="PF00122">
    <property type="entry name" value="E1-E2_ATPase"/>
    <property type="match status" value="1"/>
</dbReference>
<keyword evidence="3" id="KW-0813">Transport</keyword>
<dbReference type="GO" id="GO:0055070">
    <property type="term" value="P:copper ion homeostasis"/>
    <property type="evidence" value="ECO:0007669"/>
    <property type="project" value="TreeGrafter"/>
</dbReference>
<evidence type="ECO:0000256" key="14">
    <source>
        <dbReference type="ARBA" id="ARBA00023136"/>
    </source>
</evidence>
<keyword evidence="13" id="KW-0406">Ion transport</keyword>
<sequence>MATQPLLIEAPASPPEKAIRSLFVAPGMRCASCMGKIETGLVKVPGIYSARVNMTAKQIAILHDPALLPPDLKAAIAAVGFDAEPLVEAGLEAGAAENRALLRALAVAGFAAMNIMLLSVSIWSGAAGATRELFHWLSALIALPTIAYSGRPFFTSAWAALRHGRTNMDVPISIGVLLTTAMSLYETVTGGAHAWFDGAVMLLFFLLAGRTLDGVMRGKAREGVAALLRQTAPGALVMEADGQSHWTPAADLRPGMMMMVAAGERLAADGVVRSGDSSVDIAFLTGESAPVPVQPGSPVQAGALNVQSAVTVEVTAVGADTVIAEIARLMEDAAQAKSRYVRIAERAARLYAPAVHLTAALAFAGWLIAGAGVHQALLIAVAVLLITCPCALGLAVPAAQIVACGALMRRGVLVKDGSALERLAEVSEVVFDKTGTLTLGRPVPENLDKLDDADKGVVLALAQASRHPLSNALRQALEGQGVRAANLSEVREAPGEGMTARFAGEAVALGRPRGVVSLFGLASEYRRGGSATLLGFADALRPDAAEVTGQLRAMGIKRLIASGDRSDALVDIARQVDVTAIGQLRPQDKLALIGRLSAAGEKILMVGDGLNDGPALAAGHASMAPASASDASQLAADAVFLGDRLAPVPVAIRAARRTIRVVRQNFALAIGYNLLAVPLAIMGHVTPLIAAIAMSGSSLIVVGNALRLRSAAR</sequence>
<dbReference type="PROSITE" id="PS00154">
    <property type="entry name" value="ATPASE_E1_E2"/>
    <property type="match status" value="1"/>
</dbReference>
<feature type="transmembrane region" description="Helical" evidence="15">
    <location>
        <begin position="194"/>
        <end position="212"/>
    </location>
</feature>
<dbReference type="SUPFAM" id="SSF55008">
    <property type="entry name" value="HMA, heavy metal-associated domain"/>
    <property type="match status" value="1"/>
</dbReference>
<dbReference type="Gene3D" id="3.40.1110.10">
    <property type="entry name" value="Calcium-transporting ATPase, cytoplasmic domain N"/>
    <property type="match status" value="1"/>
</dbReference>
<evidence type="ECO:0000256" key="4">
    <source>
        <dbReference type="ARBA" id="ARBA00022475"/>
    </source>
</evidence>
<dbReference type="CDD" id="cd00371">
    <property type="entry name" value="HMA"/>
    <property type="match status" value="1"/>
</dbReference>
<gene>
    <name evidence="18" type="ORF">GGR44_001550</name>
</gene>
<dbReference type="InterPro" id="IPR008250">
    <property type="entry name" value="ATPase_P-typ_transduc_dom_A_sf"/>
</dbReference>
<keyword evidence="5" id="KW-0597">Phosphoprotein</keyword>
<evidence type="ECO:0000256" key="7">
    <source>
        <dbReference type="ARBA" id="ARBA00022723"/>
    </source>
</evidence>
<evidence type="ECO:0000256" key="12">
    <source>
        <dbReference type="ARBA" id="ARBA00022989"/>
    </source>
</evidence>
<dbReference type="Gene3D" id="2.70.150.10">
    <property type="entry name" value="Calcium-transporting ATPase, cytoplasmic transduction domain A"/>
    <property type="match status" value="1"/>
</dbReference>
<name>A0A7W6DEN3_9SPHN</name>
<keyword evidence="10" id="KW-0460">Magnesium</keyword>
<keyword evidence="19" id="KW-1185">Reference proteome</keyword>
<dbReference type="Gene3D" id="3.40.50.1000">
    <property type="entry name" value="HAD superfamily/HAD-like"/>
    <property type="match status" value="1"/>
</dbReference>
<dbReference type="InterPro" id="IPR027256">
    <property type="entry name" value="P-typ_ATPase_IB"/>
</dbReference>
<keyword evidence="4 15" id="KW-1003">Cell membrane</keyword>
<dbReference type="SUPFAM" id="SSF81665">
    <property type="entry name" value="Calcium ATPase, transmembrane domain M"/>
    <property type="match status" value="1"/>
</dbReference>
<dbReference type="PANTHER" id="PTHR43520">
    <property type="entry name" value="ATP7, ISOFORM B"/>
    <property type="match status" value="1"/>
</dbReference>
<dbReference type="PANTHER" id="PTHR43520:SF5">
    <property type="entry name" value="CATION-TRANSPORTING P-TYPE ATPASE-RELATED"/>
    <property type="match status" value="1"/>
</dbReference>
<dbReference type="NCBIfam" id="TIGR01512">
    <property type="entry name" value="ATPase-IB2_Cd"/>
    <property type="match status" value="1"/>
</dbReference>
<feature type="transmembrane region" description="Helical" evidence="15">
    <location>
        <begin position="688"/>
        <end position="706"/>
    </location>
</feature>
<evidence type="ECO:0000313" key="19">
    <source>
        <dbReference type="Proteomes" id="UP000552757"/>
    </source>
</evidence>
<evidence type="ECO:0000313" key="18">
    <source>
        <dbReference type="EMBL" id="MBB3981891.1"/>
    </source>
</evidence>
<evidence type="ECO:0000256" key="9">
    <source>
        <dbReference type="ARBA" id="ARBA00022840"/>
    </source>
</evidence>
<feature type="transmembrane region" description="Helical" evidence="15">
    <location>
        <begin position="104"/>
        <end position="127"/>
    </location>
</feature>
<evidence type="ECO:0000256" key="8">
    <source>
        <dbReference type="ARBA" id="ARBA00022741"/>
    </source>
</evidence>
<evidence type="ECO:0000256" key="15">
    <source>
        <dbReference type="RuleBase" id="RU362081"/>
    </source>
</evidence>
<dbReference type="SUPFAM" id="SSF81653">
    <property type="entry name" value="Calcium ATPase, transduction domain A"/>
    <property type="match status" value="1"/>
</dbReference>
<dbReference type="InterPro" id="IPR059000">
    <property type="entry name" value="ATPase_P-type_domA"/>
</dbReference>
<dbReference type="GO" id="GO:0005524">
    <property type="term" value="F:ATP binding"/>
    <property type="evidence" value="ECO:0007669"/>
    <property type="project" value="UniProtKB-UniRule"/>
</dbReference>
<keyword evidence="7 15" id="KW-0479">Metal-binding</keyword>
<dbReference type="SUPFAM" id="SSF56784">
    <property type="entry name" value="HAD-like"/>
    <property type="match status" value="1"/>
</dbReference>
<keyword evidence="14 15" id="KW-0472">Membrane</keyword>
<feature type="transmembrane region" description="Helical" evidence="15">
    <location>
        <begin position="666"/>
        <end position="682"/>
    </location>
</feature>
<dbReference type="PROSITE" id="PS50846">
    <property type="entry name" value="HMA_2"/>
    <property type="match status" value="1"/>
</dbReference>
<reference evidence="18 19" key="1">
    <citation type="submission" date="2020-08" db="EMBL/GenBank/DDBJ databases">
        <title>Genomic Encyclopedia of Type Strains, Phase IV (KMG-IV): sequencing the most valuable type-strain genomes for metagenomic binning, comparative biology and taxonomic classification.</title>
        <authorList>
            <person name="Goeker M."/>
        </authorList>
    </citation>
    <scope>NUCLEOTIDE SEQUENCE [LARGE SCALE GENOMIC DNA]</scope>
    <source>
        <strain evidence="18 19">DSM 29348</strain>
    </source>
</reference>
<keyword evidence="6 15" id="KW-0812">Transmembrane</keyword>
<dbReference type="NCBIfam" id="TIGR01511">
    <property type="entry name" value="ATPase-IB1_Cu"/>
    <property type="match status" value="1"/>
</dbReference>
<feature type="domain" description="HMA" evidence="17">
    <location>
        <begin position="19"/>
        <end position="84"/>
    </location>
</feature>
<comment type="subcellular location">
    <subcellularLocation>
        <location evidence="1">Cell membrane</location>
        <topology evidence="1">Multi-pass membrane protein</topology>
    </subcellularLocation>
</comment>
<accession>A0A7W6DEN3</accession>
<dbReference type="AlphaFoldDB" id="A0A7W6DEN3"/>
<dbReference type="GO" id="GO:0005507">
    <property type="term" value="F:copper ion binding"/>
    <property type="evidence" value="ECO:0007669"/>
    <property type="project" value="TreeGrafter"/>
</dbReference>
<protein>
    <submittedName>
        <fullName evidence="18">Cu2+-exporting ATPase</fullName>
    </submittedName>
</protein>
<dbReference type="NCBIfam" id="TIGR01525">
    <property type="entry name" value="ATPase-IB_hvy"/>
    <property type="match status" value="1"/>
</dbReference>
<dbReference type="PRINTS" id="PR00943">
    <property type="entry name" value="CUATPASE"/>
</dbReference>
<comment type="similarity">
    <text evidence="2 15">Belongs to the cation transport ATPase (P-type) (TC 3.A.3) family. Type IB subfamily.</text>
</comment>
<keyword evidence="16" id="KW-0175">Coiled coil</keyword>
<keyword evidence="8 15" id="KW-0547">Nucleotide-binding</keyword>
<dbReference type="InterPro" id="IPR036163">
    <property type="entry name" value="HMA_dom_sf"/>
</dbReference>
<dbReference type="Proteomes" id="UP000552757">
    <property type="component" value="Unassembled WGS sequence"/>
</dbReference>
<dbReference type="InterPro" id="IPR023299">
    <property type="entry name" value="ATPase_P-typ_cyto_dom_N"/>
</dbReference>
<feature type="transmembrane region" description="Helical" evidence="15">
    <location>
        <begin position="350"/>
        <end position="369"/>
    </location>
</feature>
<dbReference type="Pfam" id="PF00403">
    <property type="entry name" value="HMA"/>
    <property type="match status" value="1"/>
</dbReference>